<evidence type="ECO:0000313" key="2">
    <source>
        <dbReference type="Proteomes" id="UP000178187"/>
    </source>
</evidence>
<name>A0A1G1KXZ3_9BACT</name>
<dbReference type="Pfam" id="PF18928">
    <property type="entry name" value="DUF5677"/>
    <property type="match status" value="1"/>
</dbReference>
<protein>
    <submittedName>
        <fullName evidence="1">Uncharacterized protein</fullName>
    </submittedName>
</protein>
<reference evidence="1 2" key="1">
    <citation type="journal article" date="2016" name="Nat. Commun.">
        <title>Thousands of microbial genomes shed light on interconnected biogeochemical processes in an aquifer system.</title>
        <authorList>
            <person name="Anantharaman K."/>
            <person name="Brown C.T."/>
            <person name="Hug L.A."/>
            <person name="Sharon I."/>
            <person name="Castelle C.J."/>
            <person name="Probst A.J."/>
            <person name="Thomas B.C."/>
            <person name="Singh A."/>
            <person name="Wilkins M.J."/>
            <person name="Karaoz U."/>
            <person name="Brodie E.L."/>
            <person name="Williams K.H."/>
            <person name="Hubbard S.S."/>
            <person name="Banfield J.F."/>
        </authorList>
    </citation>
    <scope>NUCLEOTIDE SEQUENCE [LARGE SCALE GENOMIC DNA]</scope>
</reference>
<evidence type="ECO:0000313" key="1">
    <source>
        <dbReference type="EMBL" id="OGW97778.1"/>
    </source>
</evidence>
<gene>
    <name evidence="1" type="ORF">A3G33_08170</name>
</gene>
<comment type="caution">
    <text evidence="1">The sequence shown here is derived from an EMBL/GenBank/DDBJ whole genome shotgun (WGS) entry which is preliminary data.</text>
</comment>
<dbReference type="AlphaFoldDB" id="A0A1G1KXZ3"/>
<organism evidence="1 2">
    <name type="scientific">Candidatus Danuiimicrobium aquiferis</name>
    <dbReference type="NCBI Taxonomy" id="1801832"/>
    <lineage>
        <taxon>Bacteria</taxon>
        <taxon>Pseudomonadati</taxon>
        <taxon>Candidatus Omnitrophota</taxon>
        <taxon>Candidatus Danuiimicrobium</taxon>
    </lineage>
</organism>
<dbReference type="EMBL" id="MHFR01000039">
    <property type="protein sequence ID" value="OGW97778.1"/>
    <property type="molecule type" value="Genomic_DNA"/>
</dbReference>
<dbReference type="InterPro" id="IPR043733">
    <property type="entry name" value="DUF5677"/>
</dbReference>
<sequence length="268" mass="30842">MLIEKKSFDIHGYLSEQAKEFEDLIYSRHKIIFDHAYELNAIAQRVKHSFTANNQDGQQTVSVSVYTKIMNSFQAVLILARKGLRADSEILVRVMLEALFILKLLCTDEAFHREYINRDSLIRRKLINAAKKNDNEIFEATRKLATEDFMEELEAEIQKSGVKEETVEALARRAGMSDLYDSVYRLASEPCHVGIRSLTDFVKADAEGNITEFNPGPFFDVDTEIVTATNFMIAAIEFVRKLFKIEEVKELDALVNRIMEHRKQEVKP</sequence>
<proteinExistence type="predicted"/>
<accession>A0A1G1KXZ3</accession>
<dbReference type="Proteomes" id="UP000178187">
    <property type="component" value="Unassembled WGS sequence"/>
</dbReference>